<dbReference type="CDD" id="cd00059">
    <property type="entry name" value="FH_FOX"/>
    <property type="match status" value="1"/>
</dbReference>
<accession>A0AAV0BCW1</accession>
<evidence type="ECO:0000256" key="2">
    <source>
        <dbReference type="ARBA" id="ARBA00023242"/>
    </source>
</evidence>
<sequence length="528" mass="60102">MNCRRGITAKPFESFKKFGMQKPVLEKYYESASTSQNSCSPPEKFRYYNSTICPGKPRLEDVAEFNAIQLRWQRDQRTLHHNSPGYLASKVPKIKSQTRNQDQNPTKSEPKTLASSQENSSVQAVWPTIRKISNVSDCNSFYDNELSPNHSALGSGAINMIRNLQEKKTGDNSEDQTYSDHDNCKNNLEKPIYSYAGLIGQAIMDSACKKASLNEIYSYISRNYPFYKMENPGWQNSIRHNLSLNESFMKVPRKPYEPGKGSYWAIVPGAEYQFVNGGFKKKTVESDRISNRNAMSLSIRNCGKERIRKASEVNTISIKSSYKYENSNGCIKVKLESNAPNSASINKKMELKRENKSSDQSNLDIKKDSNQDTMGSSKISFLLNYPEDSNDWKTSGANRSKECQIPKAEAKYSYTVSEPKKENSKLVINSQYNSEKCRRIKFQNFPETIYNQNFLQSKSNSDLKNLTLAPLKLKNHHQTFNNQSYPGGKFNRNSFRLKLTPINSLLSSPISEASTPPMMKSPYISNVY</sequence>
<evidence type="ECO:0000256" key="3">
    <source>
        <dbReference type="PROSITE-ProRule" id="PRU00089"/>
    </source>
</evidence>
<dbReference type="GO" id="GO:0005634">
    <property type="term" value="C:nucleus"/>
    <property type="evidence" value="ECO:0007669"/>
    <property type="project" value="UniProtKB-SubCell"/>
</dbReference>
<dbReference type="InterPro" id="IPR050211">
    <property type="entry name" value="FOX_domain-containing"/>
</dbReference>
<dbReference type="PANTHER" id="PTHR11829">
    <property type="entry name" value="FORKHEAD BOX PROTEIN"/>
    <property type="match status" value="1"/>
</dbReference>
<proteinExistence type="predicted"/>
<evidence type="ECO:0000259" key="5">
    <source>
        <dbReference type="PROSITE" id="PS50039"/>
    </source>
</evidence>
<name>A0AAV0BCW1_PHAPC</name>
<feature type="compositionally biased region" description="Basic and acidic residues" evidence="4">
    <location>
        <begin position="347"/>
        <end position="357"/>
    </location>
</feature>
<dbReference type="FunFam" id="1.10.10.10:FF:000135">
    <property type="entry name" value="forkhead box protein G1"/>
    <property type="match status" value="1"/>
</dbReference>
<comment type="caution">
    <text evidence="6">The sequence shown here is derived from an EMBL/GenBank/DDBJ whole genome shotgun (WGS) entry which is preliminary data.</text>
</comment>
<dbReference type="InterPro" id="IPR030456">
    <property type="entry name" value="TF_fork_head_CS_2"/>
</dbReference>
<keyword evidence="7" id="KW-1185">Reference proteome</keyword>
<keyword evidence="1 3" id="KW-0238">DNA-binding</keyword>
<dbReference type="InterPro" id="IPR036388">
    <property type="entry name" value="WH-like_DNA-bd_sf"/>
</dbReference>
<protein>
    <submittedName>
        <fullName evidence="6">Expressed protein</fullName>
    </submittedName>
</protein>
<comment type="subcellular location">
    <subcellularLocation>
        <location evidence="3">Nucleus</location>
    </subcellularLocation>
</comment>
<feature type="DNA-binding region" description="Fork-head" evidence="3">
    <location>
        <begin position="190"/>
        <end position="284"/>
    </location>
</feature>
<dbReference type="Proteomes" id="UP001153365">
    <property type="component" value="Unassembled WGS sequence"/>
</dbReference>
<feature type="region of interest" description="Disordered" evidence="4">
    <location>
        <begin position="344"/>
        <end position="374"/>
    </location>
</feature>
<dbReference type="SUPFAM" id="SSF46785">
    <property type="entry name" value="Winged helix' DNA-binding domain"/>
    <property type="match status" value="1"/>
</dbReference>
<gene>
    <name evidence="6" type="ORF">PPACK8108_LOCUS19042</name>
</gene>
<dbReference type="PROSITE" id="PS00658">
    <property type="entry name" value="FORK_HEAD_2"/>
    <property type="match status" value="1"/>
</dbReference>
<evidence type="ECO:0000313" key="6">
    <source>
        <dbReference type="EMBL" id="CAH7684667.1"/>
    </source>
</evidence>
<feature type="region of interest" description="Disordered" evidence="4">
    <location>
        <begin position="79"/>
        <end position="120"/>
    </location>
</feature>
<dbReference type="InterPro" id="IPR001766">
    <property type="entry name" value="Fork_head_dom"/>
</dbReference>
<feature type="domain" description="Fork-head" evidence="5">
    <location>
        <begin position="190"/>
        <end position="284"/>
    </location>
</feature>
<dbReference type="Gene3D" id="1.10.10.10">
    <property type="entry name" value="Winged helix-like DNA-binding domain superfamily/Winged helix DNA-binding domain"/>
    <property type="match status" value="1"/>
</dbReference>
<dbReference type="PROSITE" id="PS50039">
    <property type="entry name" value="FORK_HEAD_3"/>
    <property type="match status" value="1"/>
</dbReference>
<evidence type="ECO:0000256" key="1">
    <source>
        <dbReference type="ARBA" id="ARBA00023125"/>
    </source>
</evidence>
<dbReference type="GO" id="GO:0000978">
    <property type="term" value="F:RNA polymerase II cis-regulatory region sequence-specific DNA binding"/>
    <property type="evidence" value="ECO:0007669"/>
    <property type="project" value="TreeGrafter"/>
</dbReference>
<dbReference type="EMBL" id="CALTRL010005627">
    <property type="protein sequence ID" value="CAH7684667.1"/>
    <property type="molecule type" value="Genomic_DNA"/>
</dbReference>
<dbReference type="PANTHER" id="PTHR11829:SF343">
    <property type="entry name" value="FORK-HEAD DOMAIN-CONTAINING PROTEIN"/>
    <property type="match status" value="1"/>
</dbReference>
<dbReference type="Pfam" id="PF00250">
    <property type="entry name" value="Forkhead"/>
    <property type="match status" value="1"/>
</dbReference>
<dbReference type="InterPro" id="IPR036390">
    <property type="entry name" value="WH_DNA-bd_sf"/>
</dbReference>
<dbReference type="SMART" id="SM00339">
    <property type="entry name" value="FH"/>
    <property type="match status" value="1"/>
</dbReference>
<evidence type="ECO:0000256" key="4">
    <source>
        <dbReference type="SAM" id="MobiDB-lite"/>
    </source>
</evidence>
<reference evidence="6" key="1">
    <citation type="submission" date="2022-06" db="EMBL/GenBank/DDBJ databases">
        <authorList>
            <consortium name="SYNGENTA / RWTH Aachen University"/>
        </authorList>
    </citation>
    <scope>NUCLEOTIDE SEQUENCE</scope>
</reference>
<organism evidence="6 7">
    <name type="scientific">Phakopsora pachyrhizi</name>
    <name type="common">Asian soybean rust disease fungus</name>
    <dbReference type="NCBI Taxonomy" id="170000"/>
    <lineage>
        <taxon>Eukaryota</taxon>
        <taxon>Fungi</taxon>
        <taxon>Dikarya</taxon>
        <taxon>Basidiomycota</taxon>
        <taxon>Pucciniomycotina</taxon>
        <taxon>Pucciniomycetes</taxon>
        <taxon>Pucciniales</taxon>
        <taxon>Phakopsoraceae</taxon>
        <taxon>Phakopsora</taxon>
    </lineage>
</organism>
<keyword evidence="2 3" id="KW-0539">Nucleus</keyword>
<evidence type="ECO:0000313" key="7">
    <source>
        <dbReference type="Proteomes" id="UP001153365"/>
    </source>
</evidence>
<dbReference type="PRINTS" id="PR00053">
    <property type="entry name" value="FORKHEAD"/>
</dbReference>
<dbReference type="GO" id="GO:0000981">
    <property type="term" value="F:DNA-binding transcription factor activity, RNA polymerase II-specific"/>
    <property type="evidence" value="ECO:0007669"/>
    <property type="project" value="TreeGrafter"/>
</dbReference>
<dbReference type="AlphaFoldDB" id="A0AAV0BCW1"/>
<feature type="compositionally biased region" description="Polar residues" evidence="4">
    <location>
        <begin position="95"/>
        <end position="120"/>
    </location>
</feature>